<protein>
    <submittedName>
        <fullName evidence="1">RNA polymerase sigma factor</fullName>
    </submittedName>
</protein>
<sequence length="144" mass="17142">MIEVSKTVAQFIGDFKALDYCCHRIIELNQELEVLNHKKLGLSHDHEDLSKEQMKSNYPMPTYQRTFTSKLALLETIEEREREITYYQKRINECKAFELLDNTDMNILYDLYFFRMSQYDVADKYGFSRSGLKKHVHAMIKSIL</sequence>
<dbReference type="EMBL" id="BK015791">
    <property type="protein sequence ID" value="DAE25010.1"/>
    <property type="molecule type" value="Genomic_DNA"/>
</dbReference>
<organism evidence="1">
    <name type="scientific">Myoviridae sp. ct78050</name>
    <dbReference type="NCBI Taxonomy" id="2826617"/>
    <lineage>
        <taxon>Viruses</taxon>
        <taxon>Duplodnaviria</taxon>
        <taxon>Heunggongvirae</taxon>
        <taxon>Uroviricota</taxon>
        <taxon>Caudoviricetes</taxon>
    </lineage>
</organism>
<accession>A0A8S5R1I4</accession>
<reference evidence="1" key="1">
    <citation type="journal article" date="2021" name="Proc. Natl. Acad. Sci. U.S.A.">
        <title>A Catalog of Tens of Thousands of Viruses from Human Metagenomes Reveals Hidden Associations with Chronic Diseases.</title>
        <authorList>
            <person name="Tisza M.J."/>
            <person name="Buck C.B."/>
        </authorList>
    </citation>
    <scope>NUCLEOTIDE SEQUENCE</scope>
    <source>
        <strain evidence="1">Ct78050</strain>
    </source>
</reference>
<evidence type="ECO:0000313" key="1">
    <source>
        <dbReference type="EMBL" id="DAE25010.1"/>
    </source>
</evidence>
<proteinExistence type="predicted"/>
<name>A0A8S5R1I4_9CAUD</name>